<dbReference type="EMBL" id="OUUY01000064">
    <property type="protein sequence ID" value="SPQ00291.1"/>
    <property type="molecule type" value="Genomic_DNA"/>
</dbReference>
<comment type="similarity">
    <text evidence="6">Belongs to the peptidase M3 family.</text>
</comment>
<dbReference type="CDD" id="cd09610">
    <property type="entry name" value="M3B_PepF"/>
    <property type="match status" value="1"/>
</dbReference>
<comment type="cofactor">
    <cofactor evidence="6">
        <name>Zn(2+)</name>
        <dbReference type="ChEBI" id="CHEBI:29105"/>
    </cofactor>
    <text evidence="6">Binds 1 zinc ion.</text>
</comment>
<evidence type="ECO:0000256" key="2">
    <source>
        <dbReference type="ARBA" id="ARBA00022723"/>
    </source>
</evidence>
<name>A0A2U3QFU8_9BACT</name>
<evidence type="ECO:0000259" key="8">
    <source>
        <dbReference type="Pfam" id="PF08439"/>
    </source>
</evidence>
<dbReference type="Proteomes" id="UP000245125">
    <property type="component" value="Unassembled WGS sequence"/>
</dbReference>
<dbReference type="InterPro" id="IPR001567">
    <property type="entry name" value="Pept_M3A_M3B_dom"/>
</dbReference>
<dbReference type="GO" id="GO:0004222">
    <property type="term" value="F:metalloendopeptidase activity"/>
    <property type="evidence" value="ECO:0007669"/>
    <property type="project" value="InterPro"/>
</dbReference>
<protein>
    <recommendedName>
        <fullName evidence="11">Oligoendopeptidase, pepF/M3 family</fullName>
    </recommendedName>
</protein>
<evidence type="ECO:0000256" key="4">
    <source>
        <dbReference type="ARBA" id="ARBA00022833"/>
    </source>
</evidence>
<dbReference type="InterPro" id="IPR013647">
    <property type="entry name" value="OligopepF_N_dom"/>
</dbReference>
<evidence type="ECO:0000313" key="10">
    <source>
        <dbReference type="Proteomes" id="UP000245125"/>
    </source>
</evidence>
<feature type="domain" description="Peptidase M3A/M3B catalytic" evidence="7">
    <location>
        <begin position="272"/>
        <end position="583"/>
    </location>
</feature>
<dbReference type="Gene3D" id="1.10.1370.20">
    <property type="entry name" value="Oligoendopeptidase f, C-terminal domain"/>
    <property type="match status" value="1"/>
</dbReference>
<sequence>MRRVRNGGELIWDLGKLFQSDDDPKIEETLKTVERESCRFIRKWRPRRDYLSDPAILCKALGEYELWKRSFGYDGDAGYYFWLRTEQDQNSPDLKAKFNKIENFGRKIENDMQFFYLRLAKIPRKTRNVFLQHRGLRAYRHFLERIWAESKHMRSEREEKIINLKMSTSYSNWIKMTFGLLAKEERQVLLEGGGRGVRPFSEIAGLMNSRDRKVRDSSARAFNDILARHIDVAEAEMNSVLAHRKTEDEVRAFSRPDHSRHVADDIDSKVVDSLVEAVSGRFDIPSRFYRLKARLMGVKKLKYHERNVVYGKINAKYSFEASCILVGKVLAALDQEFAGIFDGFVNNRQIDVYPKKGKAGGAFCAHHLISQPTYILLNHMGELSDVLTLAHETGHGINNELIKKRQNALNFGTPTSTAEVASTFLEDFVLREILKVADDESRLALMMKKLDDDVSTIFRQVACYKFESSLHERFRSRGYLSKEEIGKLFSEHMASYMGDFVEQTKGSENWWVYWSHIRYFFYVYSYASGLLISKSLQNFVRKDSAYVGKVKEFLSAGLSDSPANIFLGLGIDIRNIKFWEAGLEEVERLLEDTIGQAEKLGKLS</sequence>
<keyword evidence="3 6" id="KW-0378">Hydrolase</keyword>
<keyword evidence="10" id="KW-1185">Reference proteome</keyword>
<feature type="domain" description="Oligopeptidase F N-terminal" evidence="8">
    <location>
        <begin position="119"/>
        <end position="173"/>
    </location>
</feature>
<keyword evidence="2 6" id="KW-0479">Metal-binding</keyword>
<dbReference type="Gene3D" id="1.20.140.70">
    <property type="entry name" value="Oligopeptidase f, N-terminal domain"/>
    <property type="match status" value="1"/>
</dbReference>
<dbReference type="AlphaFoldDB" id="A0A2U3QFU8"/>
<dbReference type="InterPro" id="IPR042088">
    <property type="entry name" value="OligoPept_F_C"/>
</dbReference>
<dbReference type="SUPFAM" id="SSF55486">
    <property type="entry name" value="Metalloproteases ('zincins'), catalytic domain"/>
    <property type="match status" value="1"/>
</dbReference>
<evidence type="ECO:0000256" key="3">
    <source>
        <dbReference type="ARBA" id="ARBA00022801"/>
    </source>
</evidence>
<dbReference type="GO" id="GO:0046872">
    <property type="term" value="F:metal ion binding"/>
    <property type="evidence" value="ECO:0007669"/>
    <property type="project" value="UniProtKB-UniRule"/>
</dbReference>
<reference evidence="10" key="1">
    <citation type="submission" date="2018-03" db="EMBL/GenBank/DDBJ databases">
        <authorList>
            <person name="Zecchin S."/>
        </authorList>
    </citation>
    <scope>NUCLEOTIDE SEQUENCE [LARGE SCALE GENOMIC DNA]</scope>
</reference>
<proteinExistence type="inferred from homology"/>
<accession>A0A2U3QFU8</accession>
<evidence type="ECO:0000256" key="6">
    <source>
        <dbReference type="RuleBase" id="RU003435"/>
    </source>
</evidence>
<evidence type="ECO:0008006" key="11">
    <source>
        <dbReference type="Google" id="ProtNLM"/>
    </source>
</evidence>
<organism evidence="9 10">
    <name type="scientific">Candidatus Sulfobium mesophilum</name>
    <dbReference type="NCBI Taxonomy" id="2016548"/>
    <lineage>
        <taxon>Bacteria</taxon>
        <taxon>Pseudomonadati</taxon>
        <taxon>Nitrospirota</taxon>
        <taxon>Nitrospiria</taxon>
        <taxon>Nitrospirales</taxon>
        <taxon>Nitrospiraceae</taxon>
        <taxon>Candidatus Sulfobium</taxon>
    </lineage>
</organism>
<keyword evidence="5 6" id="KW-0482">Metalloprotease</keyword>
<gene>
    <name evidence="9" type="ORF">NBG4_20097</name>
</gene>
<evidence type="ECO:0000313" key="9">
    <source>
        <dbReference type="EMBL" id="SPQ00291.1"/>
    </source>
</evidence>
<evidence type="ECO:0000256" key="5">
    <source>
        <dbReference type="ARBA" id="ARBA00023049"/>
    </source>
</evidence>
<keyword evidence="1 6" id="KW-0645">Protease</keyword>
<dbReference type="GO" id="GO:0006508">
    <property type="term" value="P:proteolysis"/>
    <property type="evidence" value="ECO:0007669"/>
    <property type="project" value="UniProtKB-KW"/>
</dbReference>
<dbReference type="Pfam" id="PF08439">
    <property type="entry name" value="Peptidase_M3_N"/>
    <property type="match status" value="1"/>
</dbReference>
<evidence type="ECO:0000256" key="1">
    <source>
        <dbReference type="ARBA" id="ARBA00022670"/>
    </source>
</evidence>
<evidence type="ECO:0000259" key="7">
    <source>
        <dbReference type="Pfam" id="PF01432"/>
    </source>
</evidence>
<dbReference type="Pfam" id="PF01432">
    <property type="entry name" value="Peptidase_M3"/>
    <property type="match status" value="1"/>
</dbReference>
<keyword evidence="4 6" id="KW-0862">Zinc</keyword>